<name>A0A366M9M3_9EURY</name>
<evidence type="ECO:0000256" key="1">
    <source>
        <dbReference type="ARBA" id="ARBA00022517"/>
    </source>
</evidence>
<keyword evidence="1 2" id="KW-0690">Ribosome biogenesis</keyword>
<dbReference type="InterPro" id="IPR023548">
    <property type="entry name" value="Brix_dom_Rbsml_bgen_prot"/>
</dbReference>
<feature type="compositionally biased region" description="Low complexity" evidence="3">
    <location>
        <begin position="121"/>
        <end position="150"/>
    </location>
</feature>
<dbReference type="InterPro" id="IPR007109">
    <property type="entry name" value="Brix"/>
</dbReference>
<evidence type="ECO:0000259" key="4">
    <source>
        <dbReference type="PROSITE" id="PS50833"/>
    </source>
</evidence>
<dbReference type="EMBL" id="NIZT01000031">
    <property type="protein sequence ID" value="RBQ22931.1"/>
    <property type="molecule type" value="Genomic_DNA"/>
</dbReference>
<dbReference type="GO" id="GO:0019843">
    <property type="term" value="F:rRNA binding"/>
    <property type="evidence" value="ECO:0007669"/>
    <property type="project" value="InterPro"/>
</dbReference>
<accession>A0A366M9M3</accession>
<proteinExistence type="inferred from homology"/>
<protein>
    <recommendedName>
        <fullName evidence="2">Probable Brix domain-containing ribosomal biogenesis protein</fullName>
    </recommendedName>
</protein>
<dbReference type="AlphaFoldDB" id="A0A366M9M3"/>
<sequence length="214" mass="24420">MLISTSRKPSSKTRAFCKNLSHALGTDYINRGKMSMRELQLKSADMGSKSIALVYEMKGNPSKITFFSNVGEELLVIMGSVNTTKQHLHIKTVELSFTSEVPELDVLKDIFPIVKYNNLNNGSSKESNNNSSKSNNYNNSKNYNNYNNPNKSDKENNNFLANNSMKNHIHIEKIDDYFDDEVDDFNKKIAAIRFYNRDGEDTGLKINIRKFIVK</sequence>
<feature type="region of interest" description="Disordered" evidence="3">
    <location>
        <begin position="121"/>
        <end position="160"/>
    </location>
</feature>
<feature type="domain" description="Brix" evidence="4">
    <location>
        <begin position="1"/>
        <end position="214"/>
    </location>
</feature>
<dbReference type="Proteomes" id="UP000253099">
    <property type="component" value="Unassembled WGS sequence"/>
</dbReference>
<dbReference type="SUPFAM" id="SSF52954">
    <property type="entry name" value="Class II aaRS ABD-related"/>
    <property type="match status" value="1"/>
</dbReference>
<reference evidence="5 6" key="1">
    <citation type="submission" date="2018-06" db="EMBL/GenBank/DDBJ databases">
        <title>Genomic insight into two independent archaeal endosymbiosis events.</title>
        <authorList>
            <person name="Lind A.E."/>
            <person name="Lewis W.H."/>
            <person name="Spang A."/>
            <person name="Guy L."/>
            <person name="Embley M.T."/>
            <person name="Ettema T.J.G."/>
        </authorList>
    </citation>
    <scope>NUCLEOTIDE SEQUENCE [LARGE SCALE GENOMIC DNA]</scope>
    <source>
        <strain evidence="5">NOE</strain>
    </source>
</reference>
<evidence type="ECO:0000256" key="3">
    <source>
        <dbReference type="SAM" id="MobiDB-lite"/>
    </source>
</evidence>
<organism evidence="5 6">
    <name type="scientific">Candidatus Methanobinarius endosymbioticus</name>
    <dbReference type="NCBI Taxonomy" id="2006182"/>
    <lineage>
        <taxon>Archaea</taxon>
        <taxon>Methanobacteriati</taxon>
        <taxon>Methanobacteriota</taxon>
        <taxon>Methanomada group</taxon>
        <taxon>Methanobacteria</taxon>
        <taxon>Methanobacteriales</taxon>
        <taxon>Methanobacteriaceae</taxon>
        <taxon>Candidatus Methanobinarius</taxon>
    </lineage>
</organism>
<evidence type="ECO:0000313" key="6">
    <source>
        <dbReference type="Proteomes" id="UP000253099"/>
    </source>
</evidence>
<dbReference type="HAMAP" id="MF_00699">
    <property type="entry name" value="BriX"/>
    <property type="match status" value="1"/>
</dbReference>
<evidence type="ECO:0000313" key="5">
    <source>
        <dbReference type="EMBL" id="RBQ22931.1"/>
    </source>
</evidence>
<dbReference type="GO" id="GO:0006364">
    <property type="term" value="P:rRNA processing"/>
    <property type="evidence" value="ECO:0007669"/>
    <property type="project" value="InterPro"/>
</dbReference>
<dbReference type="Gene3D" id="3.40.50.10480">
    <property type="entry name" value="Probable brix-domain ribosomal biogenesis protein"/>
    <property type="match status" value="1"/>
</dbReference>
<comment type="caution">
    <text evidence="5">The sequence shown here is derived from an EMBL/GenBank/DDBJ whole genome shotgun (WGS) entry which is preliminary data.</text>
</comment>
<gene>
    <name evidence="5" type="ORF">ALNOE001_13200</name>
</gene>
<keyword evidence="6" id="KW-1185">Reference proteome</keyword>
<comment type="function">
    <text evidence="2">Probably involved in the biogenesis of the ribosome.</text>
</comment>
<dbReference type="PROSITE" id="PS50833">
    <property type="entry name" value="BRIX"/>
    <property type="match status" value="1"/>
</dbReference>
<evidence type="ECO:0000256" key="2">
    <source>
        <dbReference type="HAMAP-Rule" id="MF_00699"/>
    </source>
</evidence>